<sequence length="469" mass="54674">MNKYIDEFNNTHYIDEELGRGGQGVVYKTKDADTVIKLVLSNDQTITNSDEIKKIHQKIKKLIFKPLPNNINIAKPLAVLKNEAGYVMNLLDGMEPFSSLFPSELSKEKAKKIVIPDFLLDLSQNDERSAIYFTYYLETGGLRKRLYSLSRLAITLYRLHIRGLIYFDISHNNIFLNQDDIPLVYLIDADNIEYESINKNVIFTPNFEVPEVVRGEANSLYSDIFAFGILSFLTLTTTHPFNGSGNKESDWDSDTYSKQQWELPWIEDGNDNSNKSKAGLRHNLAITNELDLLFHKLFEEGKDDKFKRPTLPIWIETLEKAATKTIKCNNCKMSYYDEIFEKCPYCDSKKPKRLIVKSYLYKDGQKLKERWKYITEITDNTKRIELPMYLFKSFDILKIDDTFLEINFIKKTRVDLYFEKEKENIYFQSKTPMVNTRKGIGLTKFEEGIKIIIEDVKNTTILVEIEIVK</sequence>
<evidence type="ECO:0000259" key="1">
    <source>
        <dbReference type="PROSITE" id="PS50011"/>
    </source>
</evidence>
<dbReference type="EMBL" id="AFRZ01000001">
    <property type="protein sequence ID" value="EHP30565.1"/>
    <property type="molecule type" value="Genomic_DNA"/>
</dbReference>
<dbReference type="OrthoDB" id="1022767at2"/>
<dbReference type="RefSeq" id="WP_008341287.1">
    <property type="nucleotide sequence ID" value="NZ_AFRZ01000001.1"/>
</dbReference>
<evidence type="ECO:0000313" key="2">
    <source>
        <dbReference type="EMBL" id="EHP30565.1"/>
    </source>
</evidence>
<keyword evidence="3" id="KW-1185">Reference proteome</keyword>
<reference evidence="2 3" key="1">
    <citation type="journal article" date="2012" name="Proc. Natl. Acad. Sci. U.S.A.">
        <title>Genome and physiology of a model Epsilonproteobacterium responsible for sulfide detoxification in marine oxygen depletion zones.</title>
        <authorList>
            <person name="Grote J."/>
            <person name="Schott T."/>
            <person name="Bruckner C.G."/>
            <person name="Glockner F.O."/>
            <person name="Jost G."/>
            <person name="Teeling H."/>
            <person name="Labrenz M."/>
            <person name="Jurgens K."/>
        </authorList>
    </citation>
    <scope>NUCLEOTIDE SEQUENCE [LARGE SCALE GENOMIC DNA]</scope>
    <source>
        <strain evidence="2 3">GD1</strain>
    </source>
</reference>
<keyword evidence="2" id="KW-0418">Kinase</keyword>
<dbReference type="STRING" id="929558.SMGD1_2042"/>
<dbReference type="InterPro" id="IPR011009">
    <property type="entry name" value="Kinase-like_dom_sf"/>
</dbReference>
<dbReference type="PROSITE" id="PS50011">
    <property type="entry name" value="PROTEIN_KINASE_DOM"/>
    <property type="match status" value="1"/>
</dbReference>
<organism evidence="2 3">
    <name type="scientific">Sulfurimonas gotlandica (strain DSM 19862 / JCM 16533 / GD1)</name>
    <dbReference type="NCBI Taxonomy" id="929558"/>
    <lineage>
        <taxon>Bacteria</taxon>
        <taxon>Pseudomonadati</taxon>
        <taxon>Campylobacterota</taxon>
        <taxon>Epsilonproteobacteria</taxon>
        <taxon>Campylobacterales</taxon>
        <taxon>Sulfurimonadaceae</taxon>
        <taxon>Sulfurimonas</taxon>
    </lineage>
</organism>
<protein>
    <submittedName>
        <fullName evidence="2">Protein kinase</fullName>
    </submittedName>
</protein>
<accession>H1FWY9</accession>
<dbReference type="Proteomes" id="UP000006431">
    <property type="component" value="Unassembled WGS sequence"/>
</dbReference>
<dbReference type="Gene3D" id="1.10.510.10">
    <property type="entry name" value="Transferase(Phosphotransferase) domain 1"/>
    <property type="match status" value="1"/>
</dbReference>
<name>H1FWY9_SULGG</name>
<dbReference type="GO" id="GO:0004672">
    <property type="term" value="F:protein kinase activity"/>
    <property type="evidence" value="ECO:0007669"/>
    <property type="project" value="InterPro"/>
</dbReference>
<gene>
    <name evidence="2" type="ORF">SMGD1_2042</name>
</gene>
<dbReference type="HOGENOM" id="CLU_043137_0_0_7"/>
<dbReference type="SMART" id="SM00220">
    <property type="entry name" value="S_TKc"/>
    <property type="match status" value="1"/>
</dbReference>
<dbReference type="GO" id="GO:0005524">
    <property type="term" value="F:ATP binding"/>
    <property type="evidence" value="ECO:0007669"/>
    <property type="project" value="InterPro"/>
</dbReference>
<evidence type="ECO:0000313" key="3">
    <source>
        <dbReference type="Proteomes" id="UP000006431"/>
    </source>
</evidence>
<dbReference type="Pfam" id="PF00069">
    <property type="entry name" value="Pkinase"/>
    <property type="match status" value="1"/>
</dbReference>
<dbReference type="SUPFAM" id="SSF56112">
    <property type="entry name" value="Protein kinase-like (PK-like)"/>
    <property type="match status" value="1"/>
</dbReference>
<keyword evidence="2" id="KW-0808">Transferase</keyword>
<dbReference type="AlphaFoldDB" id="H1FWY9"/>
<comment type="caution">
    <text evidence="2">The sequence shown here is derived from an EMBL/GenBank/DDBJ whole genome shotgun (WGS) entry which is preliminary data.</text>
</comment>
<feature type="domain" description="Protein kinase" evidence="1">
    <location>
        <begin position="12"/>
        <end position="315"/>
    </location>
</feature>
<dbReference type="PANTHER" id="PTHR24347">
    <property type="entry name" value="SERINE/THREONINE-PROTEIN KINASE"/>
    <property type="match status" value="1"/>
</dbReference>
<dbReference type="InterPro" id="IPR000719">
    <property type="entry name" value="Prot_kinase_dom"/>
</dbReference>
<dbReference type="PATRIC" id="fig|929558.5.peg.2032"/>
<dbReference type="eggNOG" id="COG0515">
    <property type="taxonomic scope" value="Bacteria"/>
</dbReference>
<proteinExistence type="predicted"/>